<dbReference type="GO" id="GO:0016020">
    <property type="term" value="C:membrane"/>
    <property type="evidence" value="ECO:0007669"/>
    <property type="project" value="UniProtKB-SubCell"/>
</dbReference>
<comment type="function">
    <text evidence="7">May be involved in iron transport and iron homeostasis.</text>
</comment>
<feature type="compositionally biased region" description="Polar residues" evidence="8">
    <location>
        <begin position="1"/>
        <end position="13"/>
    </location>
</feature>
<keyword evidence="10" id="KW-1185">Reference proteome</keyword>
<dbReference type="Proteomes" id="UP000325433">
    <property type="component" value="Unassembled WGS sequence"/>
</dbReference>
<reference evidence="10" key="1">
    <citation type="submission" date="2019-04" db="EMBL/GenBank/DDBJ databases">
        <title>Friends and foes A comparative genomics studyof 23 Aspergillus species from section Flavi.</title>
        <authorList>
            <consortium name="DOE Joint Genome Institute"/>
            <person name="Kjaerbolling I."/>
            <person name="Vesth T."/>
            <person name="Frisvad J.C."/>
            <person name="Nybo J.L."/>
            <person name="Theobald S."/>
            <person name="Kildgaard S."/>
            <person name="Isbrandt T."/>
            <person name="Kuo A."/>
            <person name="Sato A."/>
            <person name="Lyhne E.K."/>
            <person name="Kogle M.E."/>
            <person name="Wiebenga A."/>
            <person name="Kun R.S."/>
            <person name="Lubbers R.J."/>
            <person name="Makela M.R."/>
            <person name="Barry K."/>
            <person name="Chovatia M."/>
            <person name="Clum A."/>
            <person name="Daum C."/>
            <person name="Haridas S."/>
            <person name="He G."/>
            <person name="LaButti K."/>
            <person name="Lipzen A."/>
            <person name="Mondo S."/>
            <person name="Riley R."/>
            <person name="Salamov A."/>
            <person name="Simmons B.A."/>
            <person name="Magnuson J.K."/>
            <person name="Henrissat B."/>
            <person name="Mortensen U.H."/>
            <person name="Larsen T.O."/>
            <person name="Devries R.P."/>
            <person name="Grigoriev I.V."/>
            <person name="Machida M."/>
            <person name="Baker S.E."/>
            <person name="Andersen M.R."/>
        </authorList>
    </citation>
    <scope>NUCLEOTIDE SEQUENCE [LARGE SCALE GENOMIC DNA]</scope>
    <source>
        <strain evidence="10">CBS 130015</strain>
    </source>
</reference>
<feature type="transmembrane region" description="Helical" evidence="7">
    <location>
        <begin position="337"/>
        <end position="356"/>
    </location>
</feature>
<comment type="subcellular location">
    <subcellularLocation>
        <location evidence="1 7">Membrane</location>
        <topology evidence="1 7">Multi-pass membrane protein</topology>
    </subcellularLocation>
</comment>
<dbReference type="AlphaFoldDB" id="A0A5N6VVY4"/>
<evidence type="ECO:0000313" key="10">
    <source>
        <dbReference type="Proteomes" id="UP000325433"/>
    </source>
</evidence>
<feature type="region of interest" description="Disordered" evidence="8">
    <location>
        <begin position="1"/>
        <end position="43"/>
    </location>
</feature>
<evidence type="ECO:0000256" key="8">
    <source>
        <dbReference type="SAM" id="MobiDB-lite"/>
    </source>
</evidence>
<gene>
    <name evidence="9" type="ORF">BDV41DRAFT_577363</name>
</gene>
<dbReference type="EMBL" id="ML738331">
    <property type="protein sequence ID" value="KAE8312671.1"/>
    <property type="molecule type" value="Genomic_DNA"/>
</dbReference>
<evidence type="ECO:0000256" key="7">
    <source>
        <dbReference type="RuleBase" id="RU365065"/>
    </source>
</evidence>
<feature type="transmembrane region" description="Helical" evidence="7">
    <location>
        <begin position="116"/>
        <end position="138"/>
    </location>
</feature>
<feature type="transmembrane region" description="Helical" evidence="7">
    <location>
        <begin position="53"/>
        <end position="76"/>
    </location>
</feature>
<keyword evidence="4 7" id="KW-0812">Transmembrane</keyword>
<comment type="similarity">
    <text evidence="2 7">Belongs to the ferroportin (FP) (TC 2.A.100) family. SLC40A subfamily.</text>
</comment>
<sequence length="519" mass="57329">MTARTTRSLTPSEHSPLLSADPEAAGHGHSTFPHSQHEHPIASTPPRRLARHLYISHFLSTWNSRVFEFGAVLYLASIYPGTLLPMSVYALSRGVAAILLAPAVGHYIDTGNRLQVVRVSIVLQRIVVAASCLIFYLLAIELPVVSGIDNILLVALALLACIEKLCSIMNLVSVERDWVVVVAGNDHDGLRTINAQMRRIDLICKLIGPLAIALVDGVSTKIAILFNLGMNICSVVVEYFTIARVYCEVPELQQSKTKAYIESQNTESDQHNRVARLWNYWHRLTQKALGDFASYFRHPVFLPSFAGALLYLTVLSFAGQMVTWLLSTGYDSTQVGIARTLAVVFEVFATWIAPWLMGRIGPTRAGLWLANWQIASLVAGMSIFWMFPDQPLISASGLVGGTILSRVGLRGFDLCVQILVQEGVEAKNRGNFSSIEAAWQNAFEIGSFISTIVFSRPEQFEWPALISIIAVGLAGILYTVFVRMQRGHLIHVPKWIAAPGMLQQTRERCIERISAASDF</sequence>
<evidence type="ECO:0000256" key="1">
    <source>
        <dbReference type="ARBA" id="ARBA00004141"/>
    </source>
</evidence>
<evidence type="ECO:0000256" key="4">
    <source>
        <dbReference type="ARBA" id="ARBA00022692"/>
    </source>
</evidence>
<evidence type="ECO:0000256" key="2">
    <source>
        <dbReference type="ARBA" id="ARBA00006279"/>
    </source>
</evidence>
<evidence type="ECO:0000256" key="6">
    <source>
        <dbReference type="ARBA" id="ARBA00023136"/>
    </source>
</evidence>
<proteinExistence type="inferred from homology"/>
<evidence type="ECO:0000256" key="3">
    <source>
        <dbReference type="ARBA" id="ARBA00022448"/>
    </source>
</evidence>
<dbReference type="InterPro" id="IPR036259">
    <property type="entry name" value="MFS_trans_sf"/>
</dbReference>
<dbReference type="CDD" id="cd17480">
    <property type="entry name" value="MFS_SLC40A1_like"/>
    <property type="match status" value="1"/>
</dbReference>
<accession>A0A5N6VVY4</accession>
<dbReference type="GO" id="GO:0005381">
    <property type="term" value="F:iron ion transmembrane transporter activity"/>
    <property type="evidence" value="ECO:0007669"/>
    <property type="project" value="UniProtKB-UniRule"/>
</dbReference>
<feature type="transmembrane region" description="Helical" evidence="7">
    <location>
        <begin position="144"/>
        <end position="162"/>
    </location>
</feature>
<protein>
    <recommendedName>
        <fullName evidence="7">Solute carrier family 40 member</fullName>
    </recommendedName>
</protein>
<keyword evidence="5 7" id="KW-1133">Transmembrane helix</keyword>
<evidence type="ECO:0000256" key="5">
    <source>
        <dbReference type="ARBA" id="ARBA00022989"/>
    </source>
</evidence>
<dbReference type="Pfam" id="PF06963">
    <property type="entry name" value="FPN1"/>
    <property type="match status" value="1"/>
</dbReference>
<feature type="transmembrane region" description="Helical" evidence="7">
    <location>
        <begin position="300"/>
        <end position="325"/>
    </location>
</feature>
<comment type="caution">
    <text evidence="7">Lacks conserved residue(s) required for the propagation of feature annotation.</text>
</comment>
<keyword evidence="7" id="KW-0406">Ion transport</keyword>
<dbReference type="PANTHER" id="PTHR11660">
    <property type="entry name" value="SOLUTE CARRIER FAMILY 40 MEMBER"/>
    <property type="match status" value="1"/>
</dbReference>
<name>A0A5N6VVY4_9EURO</name>
<feature type="transmembrane region" description="Helical" evidence="7">
    <location>
        <begin position="368"/>
        <end position="387"/>
    </location>
</feature>
<organism evidence="9 10">
    <name type="scientific">Aspergillus transmontanensis</name>
    <dbReference type="NCBI Taxonomy" id="1034304"/>
    <lineage>
        <taxon>Eukaryota</taxon>
        <taxon>Fungi</taxon>
        <taxon>Dikarya</taxon>
        <taxon>Ascomycota</taxon>
        <taxon>Pezizomycotina</taxon>
        <taxon>Eurotiomycetes</taxon>
        <taxon>Eurotiomycetidae</taxon>
        <taxon>Eurotiales</taxon>
        <taxon>Aspergillaceae</taxon>
        <taxon>Aspergillus</taxon>
        <taxon>Aspergillus subgen. Circumdati</taxon>
    </lineage>
</organism>
<dbReference type="InterPro" id="IPR009716">
    <property type="entry name" value="Ferroportin-1"/>
</dbReference>
<evidence type="ECO:0000313" key="9">
    <source>
        <dbReference type="EMBL" id="KAE8312671.1"/>
    </source>
</evidence>
<dbReference type="PANTHER" id="PTHR11660:SF57">
    <property type="entry name" value="SOLUTE CARRIER FAMILY 40 MEMBER"/>
    <property type="match status" value="1"/>
</dbReference>
<keyword evidence="3 7" id="KW-0813">Transport</keyword>
<feature type="transmembrane region" description="Helical" evidence="7">
    <location>
        <begin position="462"/>
        <end position="481"/>
    </location>
</feature>
<feature type="transmembrane region" description="Helical" evidence="7">
    <location>
        <begin position="82"/>
        <end position="104"/>
    </location>
</feature>
<keyword evidence="6 7" id="KW-0472">Membrane</keyword>
<dbReference type="SUPFAM" id="SSF103473">
    <property type="entry name" value="MFS general substrate transporter"/>
    <property type="match status" value="1"/>
</dbReference>